<protein>
    <recommendedName>
        <fullName evidence="8">Homeobox domain-containing protein</fullName>
    </recommendedName>
</protein>
<dbReference type="InterPro" id="IPR009057">
    <property type="entry name" value="Homeodomain-like_sf"/>
</dbReference>
<keyword evidence="4 5" id="KW-0539">Nucleus</keyword>
<dbReference type="PANTHER" id="PTHR24323:SF7">
    <property type="entry name" value="HOMEOBOX DOMAIN-CONTAINING PROTEIN"/>
    <property type="match status" value="1"/>
</dbReference>
<keyword evidence="2 5" id="KW-0238">DNA-binding</keyword>
<sequence>MSSFISTEQHFRAASPSSSQNDSSFSFPSPPKGMSAPLSTPTSEKHPKGKRKRTATKDKLILEEAYSINPKPDKQARLEIVNRVSLNEKEVQIWFQNRRQNDRRKSRPLSPQELAALRFGTMHTVSSDPITSQSFLVKHDKTPFPSSDPAQSQATVDHVPMSPKAPISPEQSHARSDAIHATPRWTNQNTDASRLTHMTPQRRVFSPTHESHSFSGSIGYISNRWNTAASLSTPITMPRDNSFRYEHFPPSSCSSVKTTLSQSQMRLSLSLEGKAEIVANESSPSRETPSRSSTLPSLSRSLQRSHSALPAITLPPITSLTKSIPQLARGRSRDVHAWELCADADTRDELTTQAEHESNGSAIAEISLLRSTGNILQSSGAKRNAPLYSPIHQAKKLKLGRANSSAARLENILADSDKPRKSPIGKVDVAMLVSPTDSDKENWSPDSRGNIPEGHQRQPLTSPLKMQNTRRLERILQDQNSPSRLSNRAPSEPRVFGKGLEILHDLVRKVDTSREDDVTKFMRGGDVSPSKKGDMDCVAGLLSLSQGAWR</sequence>
<organism evidence="9 10">
    <name type="scientific">Cladobotryum mycophilum</name>
    <dbReference type="NCBI Taxonomy" id="491253"/>
    <lineage>
        <taxon>Eukaryota</taxon>
        <taxon>Fungi</taxon>
        <taxon>Dikarya</taxon>
        <taxon>Ascomycota</taxon>
        <taxon>Pezizomycotina</taxon>
        <taxon>Sordariomycetes</taxon>
        <taxon>Hypocreomycetidae</taxon>
        <taxon>Hypocreales</taxon>
        <taxon>Hypocreaceae</taxon>
        <taxon>Cladobotryum</taxon>
    </lineage>
</organism>
<feature type="compositionally biased region" description="Low complexity" evidence="7">
    <location>
        <begin position="15"/>
        <end position="27"/>
    </location>
</feature>
<feature type="compositionally biased region" description="Low complexity" evidence="7">
    <location>
        <begin position="281"/>
        <end position="302"/>
    </location>
</feature>
<gene>
    <name evidence="9" type="ORF">PT974_09177</name>
</gene>
<comment type="caution">
    <text evidence="9">The sequence shown here is derived from an EMBL/GenBank/DDBJ whole genome shotgun (WGS) entry which is preliminary data.</text>
</comment>
<evidence type="ECO:0000256" key="3">
    <source>
        <dbReference type="ARBA" id="ARBA00023155"/>
    </source>
</evidence>
<feature type="DNA-binding region" description="Homeobox" evidence="5">
    <location>
        <begin position="47"/>
        <end position="106"/>
    </location>
</feature>
<evidence type="ECO:0000256" key="5">
    <source>
        <dbReference type="PROSITE-ProRule" id="PRU00108"/>
    </source>
</evidence>
<dbReference type="Proteomes" id="UP001338125">
    <property type="component" value="Unassembled WGS sequence"/>
</dbReference>
<evidence type="ECO:0000256" key="6">
    <source>
        <dbReference type="RuleBase" id="RU000682"/>
    </source>
</evidence>
<keyword evidence="3 5" id="KW-0371">Homeobox</keyword>
<keyword evidence="10" id="KW-1185">Reference proteome</keyword>
<evidence type="ECO:0000313" key="9">
    <source>
        <dbReference type="EMBL" id="KAK5990902.1"/>
    </source>
</evidence>
<dbReference type="SUPFAM" id="SSF46689">
    <property type="entry name" value="Homeodomain-like"/>
    <property type="match status" value="1"/>
</dbReference>
<dbReference type="PROSITE" id="PS00027">
    <property type="entry name" value="HOMEOBOX_1"/>
    <property type="match status" value="1"/>
</dbReference>
<dbReference type="InterPro" id="IPR051775">
    <property type="entry name" value="Homeobox_domain"/>
</dbReference>
<dbReference type="PANTHER" id="PTHR24323">
    <property type="entry name" value="CEH-10 HOMEODOMAIN-CONTAINING HOMOLOG"/>
    <property type="match status" value="1"/>
</dbReference>
<accession>A0ABR0SGG7</accession>
<evidence type="ECO:0000256" key="4">
    <source>
        <dbReference type="ARBA" id="ARBA00023242"/>
    </source>
</evidence>
<evidence type="ECO:0000256" key="1">
    <source>
        <dbReference type="ARBA" id="ARBA00004123"/>
    </source>
</evidence>
<reference evidence="9 10" key="1">
    <citation type="submission" date="2024-01" db="EMBL/GenBank/DDBJ databases">
        <title>Complete genome of Cladobotryum mycophilum ATHUM6906.</title>
        <authorList>
            <person name="Christinaki A.C."/>
            <person name="Myridakis A.I."/>
            <person name="Kouvelis V.N."/>
        </authorList>
    </citation>
    <scope>NUCLEOTIDE SEQUENCE [LARGE SCALE GENOMIC DNA]</scope>
    <source>
        <strain evidence="9 10">ATHUM6906</strain>
    </source>
</reference>
<feature type="region of interest" description="Disordered" evidence="7">
    <location>
        <begin position="1"/>
        <end position="58"/>
    </location>
</feature>
<dbReference type="SMART" id="SM00389">
    <property type="entry name" value="HOX"/>
    <property type="match status" value="1"/>
</dbReference>
<evidence type="ECO:0000259" key="8">
    <source>
        <dbReference type="PROSITE" id="PS50071"/>
    </source>
</evidence>
<feature type="region of interest" description="Disordered" evidence="7">
    <location>
        <begin position="278"/>
        <end position="302"/>
    </location>
</feature>
<comment type="subcellular location">
    <subcellularLocation>
        <location evidence="1 5 6">Nucleus</location>
    </subcellularLocation>
</comment>
<dbReference type="Gene3D" id="1.10.10.60">
    <property type="entry name" value="Homeodomain-like"/>
    <property type="match status" value="1"/>
</dbReference>
<evidence type="ECO:0000256" key="2">
    <source>
        <dbReference type="ARBA" id="ARBA00023125"/>
    </source>
</evidence>
<dbReference type="CDD" id="cd00086">
    <property type="entry name" value="homeodomain"/>
    <property type="match status" value="1"/>
</dbReference>
<dbReference type="InterPro" id="IPR017970">
    <property type="entry name" value="Homeobox_CS"/>
</dbReference>
<feature type="region of interest" description="Disordered" evidence="7">
    <location>
        <begin position="433"/>
        <end position="466"/>
    </location>
</feature>
<evidence type="ECO:0000313" key="10">
    <source>
        <dbReference type="Proteomes" id="UP001338125"/>
    </source>
</evidence>
<proteinExistence type="predicted"/>
<dbReference type="InterPro" id="IPR001356">
    <property type="entry name" value="HD"/>
</dbReference>
<feature type="domain" description="Homeobox" evidence="8">
    <location>
        <begin position="45"/>
        <end position="105"/>
    </location>
</feature>
<dbReference type="Pfam" id="PF00046">
    <property type="entry name" value="Homeodomain"/>
    <property type="match status" value="1"/>
</dbReference>
<dbReference type="EMBL" id="JAVFKD010000014">
    <property type="protein sequence ID" value="KAK5990902.1"/>
    <property type="molecule type" value="Genomic_DNA"/>
</dbReference>
<name>A0ABR0SGG7_9HYPO</name>
<evidence type="ECO:0000256" key="7">
    <source>
        <dbReference type="SAM" id="MobiDB-lite"/>
    </source>
</evidence>
<dbReference type="PROSITE" id="PS50071">
    <property type="entry name" value="HOMEOBOX_2"/>
    <property type="match status" value="1"/>
</dbReference>